<comment type="subcellular location">
    <subcellularLocation>
        <location evidence="1">Cell membrane</location>
        <topology evidence="1">Multi-pass membrane protein</topology>
    </subcellularLocation>
</comment>
<dbReference type="SMART" id="SM00382">
    <property type="entry name" value="AAA"/>
    <property type="match status" value="1"/>
</dbReference>
<keyword evidence="6" id="KW-0067">ATP-binding</keyword>
<keyword evidence="3" id="KW-0997">Cell inner membrane</keyword>
<proteinExistence type="predicted"/>
<dbReference type="InterPro" id="IPR003593">
    <property type="entry name" value="AAA+_ATPase"/>
</dbReference>
<feature type="transmembrane region" description="Helical" evidence="9">
    <location>
        <begin position="131"/>
        <end position="148"/>
    </location>
</feature>
<protein>
    <recommendedName>
        <fullName evidence="14">ABC transporter ATP-binding protein</fullName>
    </recommendedName>
</protein>
<feature type="transmembrane region" description="Helical" evidence="9">
    <location>
        <begin position="209"/>
        <end position="232"/>
    </location>
</feature>
<dbReference type="InterPro" id="IPR017871">
    <property type="entry name" value="ABC_transporter-like_CS"/>
</dbReference>
<evidence type="ECO:0000256" key="4">
    <source>
        <dbReference type="ARBA" id="ARBA00022692"/>
    </source>
</evidence>
<dbReference type="InterPro" id="IPR039421">
    <property type="entry name" value="Type_1_exporter"/>
</dbReference>
<dbReference type="Pfam" id="PF00005">
    <property type="entry name" value="ABC_tran"/>
    <property type="match status" value="1"/>
</dbReference>
<dbReference type="Gene3D" id="3.40.50.300">
    <property type="entry name" value="P-loop containing nucleotide triphosphate hydrolases"/>
    <property type="match status" value="1"/>
</dbReference>
<evidence type="ECO:0000256" key="2">
    <source>
        <dbReference type="ARBA" id="ARBA00022475"/>
    </source>
</evidence>
<dbReference type="PANTHER" id="PTHR24221">
    <property type="entry name" value="ATP-BINDING CASSETTE SUB-FAMILY B"/>
    <property type="match status" value="1"/>
</dbReference>
<sequence>MLNTSFGAMLKWLTDGLQHGKSDVLFPFIAFFALQRFLLPITGASGMMISNRLANRIESDIRKSWYEYVVSLDYGSARLKNSGEYQKKIQEAIVSVRTLLNNTLRSLLSIALEIFSITIFSIVFVSLKAGLVLLLFAAFYSTFIIYVTEKRVRVLREIAQSDAECSAFMHDSFINSGSISPDIRNSRVNQHEILLTKLEDKKNNNSRKLFLDSAVSSLICLAACFLTLMTYYRQGAGPTGAIILLATGLAQLIIQINTLGFNYRNILSAKIDIFRISEGLKIREDINVGAASAVFGSSRYDFSFQGFKVAGVASNDTPPIYGVVSINSGVLNTLHGASGIGKSTVARAMRGEIRTSAKQLLVNGTDVSNMESDLLLGKIGYVSQDNIIFNESIIQNLRYGKRDATHKEFVDSLSKVGLQKFSDNLEYVVGEKGGRLSGGERQRLAIARGLLQDCEILILDEPFAGLDEERAYELAGTIASLASGTCMFVIMHQRPESLFGRNSIINQHIMDQHGGKIQIANRRVTC</sequence>
<evidence type="ECO:0000256" key="9">
    <source>
        <dbReference type="SAM" id="Phobius"/>
    </source>
</evidence>
<gene>
    <name evidence="12" type="ORF">DLM46_36870</name>
</gene>
<reference evidence="13" key="1">
    <citation type="submission" date="2018-05" db="EMBL/GenBank/DDBJ databases">
        <authorList>
            <person name="Feng T."/>
        </authorList>
    </citation>
    <scope>NUCLEOTIDE SEQUENCE [LARGE SCALE GENOMIC DNA]</scope>
    <source>
        <strain evidence="13">S27</strain>
    </source>
</reference>
<dbReference type="EMBL" id="QHKS01000050">
    <property type="protein sequence ID" value="RDJ97604.1"/>
    <property type="molecule type" value="Genomic_DNA"/>
</dbReference>
<dbReference type="GO" id="GO:0140359">
    <property type="term" value="F:ABC-type transporter activity"/>
    <property type="evidence" value="ECO:0007669"/>
    <property type="project" value="InterPro"/>
</dbReference>
<feature type="transmembrane region" description="Helical" evidence="9">
    <location>
        <begin position="238"/>
        <end position="261"/>
    </location>
</feature>
<dbReference type="GO" id="GO:0005886">
    <property type="term" value="C:plasma membrane"/>
    <property type="evidence" value="ECO:0007669"/>
    <property type="project" value="UniProtKB-SubCell"/>
</dbReference>
<evidence type="ECO:0000256" key="5">
    <source>
        <dbReference type="ARBA" id="ARBA00022741"/>
    </source>
</evidence>
<evidence type="ECO:0008006" key="14">
    <source>
        <dbReference type="Google" id="ProtNLM"/>
    </source>
</evidence>
<dbReference type="Pfam" id="PF00664">
    <property type="entry name" value="ABC_membrane"/>
    <property type="match status" value="1"/>
</dbReference>
<dbReference type="InterPro" id="IPR027417">
    <property type="entry name" value="P-loop_NTPase"/>
</dbReference>
<organism evidence="12 13">
    <name type="scientific">Paraburkholderia lacunae</name>
    <dbReference type="NCBI Taxonomy" id="2211104"/>
    <lineage>
        <taxon>Bacteria</taxon>
        <taxon>Pseudomonadati</taxon>
        <taxon>Pseudomonadota</taxon>
        <taxon>Betaproteobacteria</taxon>
        <taxon>Burkholderiales</taxon>
        <taxon>Burkholderiaceae</taxon>
        <taxon>Paraburkholderia</taxon>
    </lineage>
</organism>
<dbReference type="InterPro" id="IPR036640">
    <property type="entry name" value="ABC1_TM_sf"/>
</dbReference>
<evidence type="ECO:0000256" key="1">
    <source>
        <dbReference type="ARBA" id="ARBA00004651"/>
    </source>
</evidence>
<feature type="transmembrane region" description="Helical" evidence="9">
    <location>
        <begin position="24"/>
        <end position="49"/>
    </location>
</feature>
<dbReference type="PANTHER" id="PTHR24221:SF654">
    <property type="entry name" value="ATP-BINDING CASSETTE SUB-FAMILY B MEMBER 6"/>
    <property type="match status" value="1"/>
</dbReference>
<evidence type="ECO:0000256" key="3">
    <source>
        <dbReference type="ARBA" id="ARBA00022519"/>
    </source>
</evidence>
<feature type="domain" description="ABC transporter" evidence="10">
    <location>
        <begin position="304"/>
        <end position="526"/>
    </location>
</feature>
<keyword evidence="5" id="KW-0547">Nucleotide-binding</keyword>
<comment type="caution">
    <text evidence="12">The sequence shown here is derived from an EMBL/GenBank/DDBJ whole genome shotgun (WGS) entry which is preliminary data.</text>
</comment>
<keyword evidence="7 9" id="KW-1133">Transmembrane helix</keyword>
<accession>A0A370MWA7</accession>
<name>A0A370MWA7_9BURK</name>
<feature type="domain" description="ABC transmembrane type-1" evidence="11">
    <location>
        <begin position="1"/>
        <end position="176"/>
    </location>
</feature>
<dbReference type="PROSITE" id="PS50929">
    <property type="entry name" value="ABC_TM1F"/>
    <property type="match status" value="1"/>
</dbReference>
<dbReference type="InterPro" id="IPR011527">
    <property type="entry name" value="ABC1_TM_dom"/>
</dbReference>
<keyword evidence="13" id="KW-1185">Reference proteome</keyword>
<evidence type="ECO:0000259" key="11">
    <source>
        <dbReference type="PROSITE" id="PS50929"/>
    </source>
</evidence>
<evidence type="ECO:0000313" key="12">
    <source>
        <dbReference type="EMBL" id="RDJ97604.1"/>
    </source>
</evidence>
<evidence type="ECO:0000313" key="13">
    <source>
        <dbReference type="Proteomes" id="UP000254875"/>
    </source>
</evidence>
<dbReference type="PROSITE" id="PS00211">
    <property type="entry name" value="ABC_TRANSPORTER_1"/>
    <property type="match status" value="1"/>
</dbReference>
<dbReference type="AlphaFoldDB" id="A0A370MWA7"/>
<feature type="transmembrane region" description="Helical" evidence="9">
    <location>
        <begin position="107"/>
        <end position="125"/>
    </location>
</feature>
<dbReference type="GO" id="GO:0016887">
    <property type="term" value="F:ATP hydrolysis activity"/>
    <property type="evidence" value="ECO:0007669"/>
    <property type="project" value="InterPro"/>
</dbReference>
<dbReference type="Gene3D" id="1.20.1560.10">
    <property type="entry name" value="ABC transporter type 1, transmembrane domain"/>
    <property type="match status" value="1"/>
</dbReference>
<dbReference type="SUPFAM" id="SSF90123">
    <property type="entry name" value="ABC transporter transmembrane region"/>
    <property type="match status" value="1"/>
</dbReference>
<keyword evidence="4 9" id="KW-0812">Transmembrane</keyword>
<keyword evidence="2" id="KW-1003">Cell membrane</keyword>
<evidence type="ECO:0000256" key="7">
    <source>
        <dbReference type="ARBA" id="ARBA00022989"/>
    </source>
</evidence>
<evidence type="ECO:0000256" key="6">
    <source>
        <dbReference type="ARBA" id="ARBA00022840"/>
    </source>
</evidence>
<dbReference type="InterPro" id="IPR003439">
    <property type="entry name" value="ABC_transporter-like_ATP-bd"/>
</dbReference>
<evidence type="ECO:0000259" key="10">
    <source>
        <dbReference type="PROSITE" id="PS50893"/>
    </source>
</evidence>
<dbReference type="Proteomes" id="UP000254875">
    <property type="component" value="Unassembled WGS sequence"/>
</dbReference>
<dbReference type="SUPFAM" id="SSF52540">
    <property type="entry name" value="P-loop containing nucleoside triphosphate hydrolases"/>
    <property type="match status" value="1"/>
</dbReference>
<keyword evidence="8 9" id="KW-0472">Membrane</keyword>
<dbReference type="PROSITE" id="PS50893">
    <property type="entry name" value="ABC_TRANSPORTER_2"/>
    <property type="match status" value="1"/>
</dbReference>
<evidence type="ECO:0000256" key="8">
    <source>
        <dbReference type="ARBA" id="ARBA00023136"/>
    </source>
</evidence>
<dbReference type="GO" id="GO:0005524">
    <property type="term" value="F:ATP binding"/>
    <property type="evidence" value="ECO:0007669"/>
    <property type="project" value="UniProtKB-KW"/>
</dbReference>